<protein>
    <recommendedName>
        <fullName evidence="1">Acid sugar phosphatase</fullName>
        <ecNumber evidence="1">3.1.3.-</ecNumber>
    </recommendedName>
</protein>
<dbReference type="SUPFAM" id="SSF56784">
    <property type="entry name" value="HAD-like"/>
    <property type="match status" value="1"/>
</dbReference>
<proteinExistence type="inferred from homology"/>
<gene>
    <name evidence="5" type="ORF">CD32_17855</name>
</gene>
<comment type="caution">
    <text evidence="5">The sequence shown here is derived from an EMBL/GenBank/DDBJ whole genome shotgun (WGS) entry which is preliminary data.</text>
</comment>
<evidence type="ECO:0000256" key="4">
    <source>
        <dbReference type="PIRSR" id="PIRSR000915-3"/>
    </source>
</evidence>
<evidence type="ECO:0000256" key="1">
    <source>
        <dbReference type="PIRNR" id="PIRNR000915"/>
    </source>
</evidence>
<comment type="function">
    <text evidence="1">Catalyzes the dephosphorylation of 2-6 carbon acid sugars in vitro.</text>
</comment>
<evidence type="ECO:0000256" key="3">
    <source>
        <dbReference type="PIRSR" id="PIRSR000915-2"/>
    </source>
</evidence>
<dbReference type="PANTHER" id="PTHR19288">
    <property type="entry name" value="4-NITROPHENYLPHOSPHATASE-RELATED"/>
    <property type="match status" value="1"/>
</dbReference>
<dbReference type="OrthoDB" id="9810449at2"/>
<feature type="binding site" evidence="4">
    <location>
        <position position="213"/>
    </location>
    <ligand>
        <name>Mg(2+)</name>
        <dbReference type="ChEBI" id="CHEBI:18420"/>
    </ligand>
</feature>
<feature type="active site" description="Nucleophile" evidence="2">
    <location>
        <position position="14"/>
    </location>
</feature>
<dbReference type="RefSeq" id="WP_036157152.1">
    <property type="nucleotide sequence ID" value="NZ_AVCX01000002.1"/>
</dbReference>
<dbReference type="GO" id="GO:0016791">
    <property type="term" value="F:phosphatase activity"/>
    <property type="evidence" value="ECO:0007669"/>
    <property type="project" value="TreeGrafter"/>
</dbReference>
<dbReference type="Gene3D" id="3.40.50.1000">
    <property type="entry name" value="HAD superfamily/HAD-like"/>
    <property type="match status" value="2"/>
</dbReference>
<comment type="similarity">
    <text evidence="1">Belongs to the HAD-like hydrolase superfamily. NagD family.</text>
</comment>
<sequence length="261" mass="28538">MLVKIELFDAFCFDLDGTVYVSDTVLPHVLETMSKLRKANKKILFISNSPTQSRASAVKKLRSFGIAVQEEEVLTAAYLAAKYMAENHDDSKTYIVGETALYEEFKNLGVEETKNPLDATHVVVGLDRDFTYQKLNNAMLAVRNGAQLIVTNPDPACPVPGGLQADTMSLAKAIATAAEMKIETIIGKPTPYFANAMLELLNVQAKRCLIIGDRLETDILLGKTVGMPTCLVLTGASTLQHAEQAAYKPDYVVPHLGEFIL</sequence>
<dbReference type="Pfam" id="PF13242">
    <property type="entry name" value="Hydrolase_like"/>
    <property type="match status" value="1"/>
</dbReference>
<feature type="binding site" evidence="4">
    <location>
        <position position="16"/>
    </location>
    <ligand>
        <name>Mg(2+)</name>
        <dbReference type="ChEBI" id="CHEBI:18420"/>
    </ligand>
</feature>
<dbReference type="Pfam" id="PF13344">
    <property type="entry name" value="Hydrolase_6"/>
    <property type="match status" value="1"/>
</dbReference>
<organism evidence="5 6">
    <name type="scientific">Lysinibacillus odysseyi 34hs-1 = NBRC 100172</name>
    <dbReference type="NCBI Taxonomy" id="1220589"/>
    <lineage>
        <taxon>Bacteria</taxon>
        <taxon>Bacillati</taxon>
        <taxon>Bacillota</taxon>
        <taxon>Bacilli</taxon>
        <taxon>Bacillales</taxon>
        <taxon>Bacillaceae</taxon>
        <taxon>Lysinibacillus</taxon>
    </lineage>
</organism>
<dbReference type="GO" id="GO:0046872">
    <property type="term" value="F:metal ion binding"/>
    <property type="evidence" value="ECO:0007669"/>
    <property type="project" value="UniProtKB-KW"/>
</dbReference>
<feature type="binding site" evidence="3">
    <location>
        <position position="188"/>
    </location>
    <ligand>
        <name>substrate</name>
    </ligand>
</feature>
<dbReference type="AlphaFoldDB" id="A0A0A3IDA2"/>
<keyword evidence="1 4" id="KW-0460">Magnesium</keyword>
<keyword evidence="6" id="KW-1185">Reference proteome</keyword>
<dbReference type="GO" id="GO:0005737">
    <property type="term" value="C:cytoplasm"/>
    <property type="evidence" value="ECO:0007669"/>
    <property type="project" value="TreeGrafter"/>
</dbReference>
<evidence type="ECO:0000313" key="6">
    <source>
        <dbReference type="Proteomes" id="UP000030437"/>
    </source>
</evidence>
<feature type="binding site" evidence="4">
    <location>
        <position position="14"/>
    </location>
    <ligand>
        <name>Mg(2+)</name>
        <dbReference type="ChEBI" id="CHEBI:18420"/>
    </ligand>
</feature>
<dbReference type="InterPro" id="IPR023214">
    <property type="entry name" value="HAD_sf"/>
</dbReference>
<evidence type="ECO:0000256" key="2">
    <source>
        <dbReference type="PIRSR" id="PIRSR000915-1"/>
    </source>
</evidence>
<dbReference type="PANTHER" id="PTHR19288:SF46">
    <property type="entry name" value="HALOACID DEHALOGENASE-LIKE HYDROLASE DOMAIN-CONTAINING PROTEIN 2"/>
    <property type="match status" value="1"/>
</dbReference>
<feature type="active site" description="Proton donor" evidence="2">
    <location>
        <position position="16"/>
    </location>
</feature>
<reference evidence="5 6" key="1">
    <citation type="submission" date="2014-02" db="EMBL/GenBank/DDBJ databases">
        <title>Draft genome sequence of Lysinibacillus odysseyi NBRC 100172.</title>
        <authorList>
            <person name="Zhang F."/>
            <person name="Wang G."/>
            <person name="Zhang L."/>
        </authorList>
    </citation>
    <scope>NUCLEOTIDE SEQUENCE [LARGE SCALE GENOMIC DNA]</scope>
    <source>
        <strain evidence="5 6">NBRC 100172</strain>
    </source>
</reference>
<comment type="cofactor">
    <cofactor evidence="4">
        <name>Mg(2+)</name>
        <dbReference type="ChEBI" id="CHEBI:18420"/>
    </cofactor>
    <text evidence="4">Divalent metal ions. Mg(2+) is the most effective.</text>
</comment>
<dbReference type="InterPro" id="IPR036412">
    <property type="entry name" value="HAD-like_sf"/>
</dbReference>
<dbReference type="Proteomes" id="UP000030437">
    <property type="component" value="Unassembled WGS sequence"/>
</dbReference>
<dbReference type="EC" id="3.1.3.-" evidence="1"/>
<dbReference type="InterPro" id="IPR006357">
    <property type="entry name" value="HAD-SF_hydro_IIA"/>
</dbReference>
<keyword evidence="1 4" id="KW-0479">Metal-binding</keyword>
<dbReference type="eggNOG" id="COG0647">
    <property type="taxonomic scope" value="Bacteria"/>
</dbReference>
<name>A0A0A3IDA2_9BACI</name>
<dbReference type="STRING" id="1220589.CD32_17855"/>
<accession>A0A0A3IDA2</accession>
<dbReference type="EMBL" id="JPVP01000059">
    <property type="protein sequence ID" value="KGR82719.1"/>
    <property type="molecule type" value="Genomic_DNA"/>
</dbReference>
<dbReference type="NCBIfam" id="TIGR01460">
    <property type="entry name" value="HAD-SF-IIA"/>
    <property type="match status" value="1"/>
</dbReference>
<evidence type="ECO:0000313" key="5">
    <source>
        <dbReference type="EMBL" id="KGR82719.1"/>
    </source>
</evidence>
<dbReference type="PIRSF" id="PIRSF000915">
    <property type="entry name" value="PGP-type_phosphatase"/>
    <property type="match status" value="1"/>
</dbReference>